<dbReference type="Proteomes" id="UP001549920">
    <property type="component" value="Unassembled WGS sequence"/>
</dbReference>
<keyword evidence="3" id="KW-1185">Reference proteome</keyword>
<accession>A0ABD0SGN2</accession>
<dbReference type="EMBL" id="JBEUOH010000021">
    <property type="protein sequence ID" value="KAL0868171.1"/>
    <property type="molecule type" value="Genomic_DNA"/>
</dbReference>
<organism evidence="1 4">
    <name type="scientific">Loxostege sticticalis</name>
    <name type="common">Beet webworm moth</name>
    <dbReference type="NCBI Taxonomy" id="481309"/>
    <lineage>
        <taxon>Eukaryota</taxon>
        <taxon>Metazoa</taxon>
        <taxon>Ecdysozoa</taxon>
        <taxon>Arthropoda</taxon>
        <taxon>Hexapoda</taxon>
        <taxon>Insecta</taxon>
        <taxon>Pterygota</taxon>
        <taxon>Neoptera</taxon>
        <taxon>Endopterygota</taxon>
        <taxon>Lepidoptera</taxon>
        <taxon>Glossata</taxon>
        <taxon>Ditrysia</taxon>
        <taxon>Pyraloidea</taxon>
        <taxon>Crambidae</taxon>
        <taxon>Pyraustinae</taxon>
        <taxon>Loxostege</taxon>
    </lineage>
</organism>
<proteinExistence type="predicted"/>
<name>A0ABD0SGN2_LOXSC</name>
<gene>
    <name evidence="2" type="ORF">ABMA27_007721</name>
    <name evidence="1" type="ORF">ABMA28_008027</name>
</gene>
<dbReference type="EMBL" id="JBEDNZ010000021">
    <property type="protein sequence ID" value="KAL0818676.1"/>
    <property type="molecule type" value="Genomic_DNA"/>
</dbReference>
<evidence type="ECO:0000313" key="1">
    <source>
        <dbReference type="EMBL" id="KAL0818676.1"/>
    </source>
</evidence>
<dbReference type="AlphaFoldDB" id="A0ABD0SGN2"/>
<reference evidence="3 4" key="1">
    <citation type="submission" date="2024-06" db="EMBL/GenBank/DDBJ databases">
        <title>A chromosome-level genome assembly of beet webworm, Loxostege sticticalis.</title>
        <authorList>
            <person name="Zhang Y."/>
        </authorList>
    </citation>
    <scope>NUCLEOTIDE SEQUENCE [LARGE SCALE GENOMIC DNA]</scope>
    <source>
        <strain evidence="2">AQ026</strain>
        <strain evidence="1">AQ028</strain>
        <tissue evidence="1">Male pupae</tissue>
        <tissue evidence="2">Whole body</tissue>
    </source>
</reference>
<dbReference type="Proteomes" id="UP001549921">
    <property type="component" value="Unassembled WGS sequence"/>
</dbReference>
<comment type="caution">
    <text evidence="1">The sequence shown here is derived from an EMBL/GenBank/DDBJ whole genome shotgun (WGS) entry which is preliminary data.</text>
</comment>
<evidence type="ECO:0000313" key="4">
    <source>
        <dbReference type="Proteomes" id="UP001549921"/>
    </source>
</evidence>
<evidence type="ECO:0000313" key="2">
    <source>
        <dbReference type="EMBL" id="KAL0868171.1"/>
    </source>
</evidence>
<protein>
    <submittedName>
        <fullName evidence="1">Uncharacterized protein</fullName>
    </submittedName>
</protein>
<evidence type="ECO:0000313" key="3">
    <source>
        <dbReference type="Proteomes" id="UP001549920"/>
    </source>
</evidence>
<sequence length="146" mass="17101">MESVNEKYIENATVYIIRYGRNSPYYFNIIGKNKHTWDNNVTVNLVFFEYLHNEYRRSFVELHFRLCDMLNSDPYVGAMVAKAGITCPVYPKMQHMVNMSIPAANFKYTFPFKKCMAQLDFTLTASGESMGKANFYLTFSDKKRHI</sequence>